<dbReference type="EMBL" id="JABFTP020000021">
    <property type="protein sequence ID" value="KAL3269542.1"/>
    <property type="molecule type" value="Genomic_DNA"/>
</dbReference>
<reference evidence="3 4" key="1">
    <citation type="journal article" date="2021" name="BMC Biol.">
        <title>Horizontally acquired antibacterial genes associated with adaptive radiation of ladybird beetles.</title>
        <authorList>
            <person name="Li H.S."/>
            <person name="Tang X.F."/>
            <person name="Huang Y.H."/>
            <person name="Xu Z.Y."/>
            <person name="Chen M.L."/>
            <person name="Du X.Y."/>
            <person name="Qiu B.Y."/>
            <person name="Chen P.T."/>
            <person name="Zhang W."/>
            <person name="Slipinski A."/>
            <person name="Escalona H.E."/>
            <person name="Waterhouse R.M."/>
            <person name="Zwick A."/>
            <person name="Pang H."/>
        </authorList>
    </citation>
    <scope>NUCLEOTIDE SEQUENCE [LARGE SCALE GENOMIC DNA]</scope>
    <source>
        <strain evidence="3">SYSU2018</strain>
    </source>
</reference>
<comment type="caution">
    <text evidence="3">The sequence shown here is derived from an EMBL/GenBank/DDBJ whole genome shotgun (WGS) entry which is preliminary data.</text>
</comment>
<feature type="coiled-coil region" evidence="1">
    <location>
        <begin position="37"/>
        <end position="121"/>
    </location>
</feature>
<evidence type="ECO:0000256" key="1">
    <source>
        <dbReference type="SAM" id="Coils"/>
    </source>
</evidence>
<feature type="region of interest" description="Disordered" evidence="2">
    <location>
        <begin position="1"/>
        <end position="20"/>
    </location>
</feature>
<organism evidence="3 4">
    <name type="scientific">Cryptolaemus montrouzieri</name>
    <dbReference type="NCBI Taxonomy" id="559131"/>
    <lineage>
        <taxon>Eukaryota</taxon>
        <taxon>Metazoa</taxon>
        <taxon>Ecdysozoa</taxon>
        <taxon>Arthropoda</taxon>
        <taxon>Hexapoda</taxon>
        <taxon>Insecta</taxon>
        <taxon>Pterygota</taxon>
        <taxon>Neoptera</taxon>
        <taxon>Endopterygota</taxon>
        <taxon>Coleoptera</taxon>
        <taxon>Polyphaga</taxon>
        <taxon>Cucujiformia</taxon>
        <taxon>Coccinelloidea</taxon>
        <taxon>Coccinellidae</taxon>
        <taxon>Scymninae</taxon>
        <taxon>Scymnini</taxon>
        <taxon>Cryptolaemus</taxon>
    </lineage>
</organism>
<accession>A0ABD2MTH1</accession>
<evidence type="ECO:0000256" key="2">
    <source>
        <dbReference type="SAM" id="MobiDB-lite"/>
    </source>
</evidence>
<dbReference type="Proteomes" id="UP001516400">
    <property type="component" value="Unassembled WGS sequence"/>
</dbReference>
<keyword evidence="4" id="KW-1185">Reference proteome</keyword>
<dbReference type="AlphaFoldDB" id="A0ABD2MTH1"/>
<keyword evidence="1" id="KW-0175">Coiled coil</keyword>
<proteinExistence type="predicted"/>
<gene>
    <name evidence="3" type="ORF">HHI36_008607</name>
</gene>
<protein>
    <submittedName>
        <fullName evidence="3">Uncharacterized protein</fullName>
    </submittedName>
</protein>
<evidence type="ECO:0000313" key="3">
    <source>
        <dbReference type="EMBL" id="KAL3269542.1"/>
    </source>
</evidence>
<evidence type="ECO:0000313" key="4">
    <source>
        <dbReference type="Proteomes" id="UP001516400"/>
    </source>
</evidence>
<name>A0ABD2MTH1_9CUCU</name>
<sequence length="203" mass="24240">MLEKQTTKSTKEDGDKNSREQDDFFKAKLLKAEVSIREELRKEYERKIAKIEDTYRNIFEVNQQKLNKYKQQENNYRHQLADLLDKYGQMISPIQKENSELKEHIRKIEAHCNELKKYVETSKKEYNLALEKTQKDAQKSIDAWKMWAKNFVQGCLSIEKLNAKSRNTILNSLKEFDSQVDSVDKYFEEKIRQYKTKINLGKT</sequence>